<feature type="transmembrane region" description="Helical" evidence="1">
    <location>
        <begin position="88"/>
        <end position="108"/>
    </location>
</feature>
<feature type="transmembrane region" description="Helical" evidence="1">
    <location>
        <begin position="207"/>
        <end position="227"/>
    </location>
</feature>
<feature type="transmembrane region" description="Helical" evidence="1">
    <location>
        <begin position="6"/>
        <end position="31"/>
    </location>
</feature>
<evidence type="ECO:0000313" key="2">
    <source>
        <dbReference type="EMBL" id="KAK0426850.1"/>
    </source>
</evidence>
<keyword evidence="1" id="KW-1133">Transmembrane helix</keyword>
<feature type="transmembrane region" description="Helical" evidence="1">
    <location>
        <begin position="120"/>
        <end position="153"/>
    </location>
</feature>
<dbReference type="EMBL" id="JAUCMV010000001">
    <property type="protein sequence ID" value="KAK0426850.1"/>
    <property type="molecule type" value="Genomic_DNA"/>
</dbReference>
<keyword evidence="1" id="KW-0472">Membrane</keyword>
<organism evidence="2 3">
    <name type="scientific">Steinernema hermaphroditum</name>
    <dbReference type="NCBI Taxonomy" id="289476"/>
    <lineage>
        <taxon>Eukaryota</taxon>
        <taxon>Metazoa</taxon>
        <taxon>Ecdysozoa</taxon>
        <taxon>Nematoda</taxon>
        <taxon>Chromadorea</taxon>
        <taxon>Rhabditida</taxon>
        <taxon>Tylenchina</taxon>
        <taxon>Panagrolaimomorpha</taxon>
        <taxon>Strongyloidoidea</taxon>
        <taxon>Steinernematidae</taxon>
        <taxon>Steinernema</taxon>
    </lineage>
</organism>
<dbReference type="Gene3D" id="1.20.1070.10">
    <property type="entry name" value="Rhodopsin 7-helix transmembrane proteins"/>
    <property type="match status" value="1"/>
</dbReference>
<feature type="transmembrane region" description="Helical" evidence="1">
    <location>
        <begin position="173"/>
        <end position="195"/>
    </location>
</feature>
<name>A0AA39IM60_9BILA</name>
<dbReference type="SUPFAM" id="SSF81321">
    <property type="entry name" value="Family A G protein-coupled receptor-like"/>
    <property type="match status" value="1"/>
</dbReference>
<comment type="caution">
    <text evidence="2">The sequence shown here is derived from an EMBL/GenBank/DDBJ whole genome shotgun (WGS) entry which is preliminary data.</text>
</comment>
<gene>
    <name evidence="2" type="ORF">QR680_009933</name>
</gene>
<sequence>MSSTRAEYVAVAVCNIAVFPVCLPLYLLVLWNFATKKEFKGILAYHLMLSMGAMDCLYLLSGFQAGLMSLCRSEFFPAFSQIGSIVRFGYLTAVPIFTFLLALNRLIIILRLPKSAVSDLAFKILVIGTLILVFAFPILLMIAVPSVTIAYTLQFHGYVYYASALFNTVWVNIQVTLELLSLCGYFLIAIAIKKIFHTSFKISSMEVLLIVQGFLLTVPLTIVNLIGWRGNHHIMAGRAIYLCWALLAALVPAINLSVYVGFNPFVRSHLVSAIFRKGEQNPSLFIRSNGVTSATQRENKF</sequence>
<protein>
    <submittedName>
        <fullName evidence="2">Uncharacterized protein</fullName>
    </submittedName>
</protein>
<evidence type="ECO:0000313" key="3">
    <source>
        <dbReference type="Proteomes" id="UP001175271"/>
    </source>
</evidence>
<keyword evidence="3" id="KW-1185">Reference proteome</keyword>
<dbReference type="AlphaFoldDB" id="A0AA39IM60"/>
<reference evidence="2" key="1">
    <citation type="submission" date="2023-06" db="EMBL/GenBank/DDBJ databases">
        <title>Genomic analysis of the entomopathogenic nematode Steinernema hermaphroditum.</title>
        <authorList>
            <person name="Schwarz E.M."/>
            <person name="Heppert J.K."/>
            <person name="Baniya A."/>
            <person name="Schwartz H.T."/>
            <person name="Tan C.-H."/>
            <person name="Antoshechkin I."/>
            <person name="Sternberg P.W."/>
            <person name="Goodrich-Blair H."/>
            <person name="Dillman A.R."/>
        </authorList>
    </citation>
    <scope>NUCLEOTIDE SEQUENCE</scope>
    <source>
        <strain evidence="2">PS9179</strain>
        <tissue evidence="2">Whole animal</tissue>
    </source>
</reference>
<evidence type="ECO:0000256" key="1">
    <source>
        <dbReference type="SAM" id="Phobius"/>
    </source>
</evidence>
<proteinExistence type="predicted"/>
<feature type="transmembrane region" description="Helical" evidence="1">
    <location>
        <begin position="239"/>
        <end position="262"/>
    </location>
</feature>
<accession>A0AA39IM60</accession>
<feature type="transmembrane region" description="Helical" evidence="1">
    <location>
        <begin position="43"/>
        <end position="68"/>
    </location>
</feature>
<keyword evidence="1" id="KW-0812">Transmembrane</keyword>
<dbReference type="Proteomes" id="UP001175271">
    <property type="component" value="Unassembled WGS sequence"/>
</dbReference>